<evidence type="ECO:0000259" key="5">
    <source>
        <dbReference type="Pfam" id="PF00891"/>
    </source>
</evidence>
<dbReference type="InterPro" id="IPR029063">
    <property type="entry name" value="SAM-dependent_MTases_sf"/>
</dbReference>
<dbReference type="Gene3D" id="1.20.5.840">
    <property type="entry name" value="hypothetical RNA methyltransferase"/>
    <property type="match status" value="1"/>
</dbReference>
<evidence type="ECO:0000259" key="6">
    <source>
        <dbReference type="Pfam" id="PF08100"/>
    </source>
</evidence>
<protein>
    <submittedName>
        <fullName evidence="7">Methyltransferase type 12</fullName>
    </submittedName>
</protein>
<dbReference type="SUPFAM" id="SSF53335">
    <property type="entry name" value="S-adenosyl-L-methionine-dependent methyltransferases"/>
    <property type="match status" value="1"/>
</dbReference>
<comment type="caution">
    <text evidence="7">The sequence shown here is derived from an EMBL/GenBank/DDBJ whole genome shotgun (WGS) entry which is preliminary data.</text>
</comment>
<dbReference type="RefSeq" id="WP_036531789.1">
    <property type="nucleotide sequence ID" value="NZ_JJML01000012.1"/>
</dbReference>
<sequence length="338" mass="37086">MSDQLRQPSPELFFETVNAYQRTATIKAALELDVFTAIGEGRRTIQALAARCETSERGMRILCDYLVILSFLTKVNGQYGLTQDSALFLDRRSEAYIGNATEFLLSPMIMDGFEDIVAAVRKGGTVIPEDGTVAPENPVWVKFARGMASMMALPAKLIAKFLDIGDGRNLKVLDIAASHGLFGIEIALLNPNAEVVALDWPNVLEVAKENAQNAGVSERYSTLEGSAFDVNYGNGYDIVLLTNFLHHFDPSTCEGLLKKVHASLAAGGRVVTLEMVANEDRVSPPIPASFSMIMLASTPRGDAYTFSELQRMFENTGFLHNELHQLPPTMQRIVISHK</sequence>
<dbReference type="SUPFAM" id="SSF46785">
    <property type="entry name" value="Winged helix' DNA-binding domain"/>
    <property type="match status" value="1"/>
</dbReference>
<dbReference type="InterPro" id="IPR016461">
    <property type="entry name" value="COMT-like"/>
</dbReference>
<feature type="domain" description="O-methyltransferase dimerisation" evidence="6">
    <location>
        <begin position="15"/>
        <end position="90"/>
    </location>
</feature>
<feature type="domain" description="O-methyltransferase C-terminal" evidence="5">
    <location>
        <begin position="139"/>
        <end position="318"/>
    </location>
</feature>
<dbReference type="PANTHER" id="PTHR43712">
    <property type="entry name" value="PUTATIVE (AFU_ORTHOLOGUE AFUA_4G14580)-RELATED"/>
    <property type="match status" value="1"/>
</dbReference>
<dbReference type="PANTHER" id="PTHR43712:SF2">
    <property type="entry name" value="O-METHYLTRANSFERASE CICE"/>
    <property type="match status" value="1"/>
</dbReference>
<keyword evidence="8" id="KW-1185">Reference proteome</keyword>
<dbReference type="Gene3D" id="3.40.50.150">
    <property type="entry name" value="Vaccinia Virus protein VP39"/>
    <property type="match status" value="1"/>
</dbReference>
<keyword evidence="3" id="KW-0949">S-adenosyl-L-methionine</keyword>
<dbReference type="PROSITE" id="PS51683">
    <property type="entry name" value="SAM_OMT_II"/>
    <property type="match status" value="1"/>
</dbReference>
<evidence type="ECO:0000256" key="2">
    <source>
        <dbReference type="ARBA" id="ARBA00022679"/>
    </source>
</evidence>
<accession>A0A098TLR5</accession>
<dbReference type="InterPro" id="IPR001077">
    <property type="entry name" value="COMT_C"/>
</dbReference>
<dbReference type="EMBL" id="JJML01000012">
    <property type="protein sequence ID" value="KGF73250.1"/>
    <property type="molecule type" value="Genomic_DNA"/>
</dbReference>
<reference evidence="7 8" key="1">
    <citation type="journal article" date="2014" name="Mol. Ecol.">
        <title>Evolution of Synechococcus.</title>
        <authorList>
            <person name="Dvorak P."/>
            <person name="Casamatta D."/>
            <person name="Hasler P."/>
            <person name="Poulickova A."/>
            <person name="Ondrej V."/>
            <person name="Sanges R."/>
        </authorList>
    </citation>
    <scope>NUCLEOTIDE SEQUENCE [LARGE SCALE GENOMIC DNA]</scope>
    <source>
        <strain evidence="7 8">CAUP A 1101</strain>
    </source>
</reference>
<gene>
    <name evidence="7" type="ORF">DO97_01080</name>
</gene>
<keyword evidence="2 7" id="KW-0808">Transferase</keyword>
<name>A0A098TLR5_9CYAN</name>
<dbReference type="Pfam" id="PF00891">
    <property type="entry name" value="Methyltransf_2"/>
    <property type="match status" value="1"/>
</dbReference>
<keyword evidence="1 7" id="KW-0489">Methyltransferase</keyword>
<dbReference type="CDD" id="cd02440">
    <property type="entry name" value="AdoMet_MTases"/>
    <property type="match status" value="1"/>
</dbReference>
<dbReference type="AlphaFoldDB" id="A0A098TLR5"/>
<dbReference type="InterPro" id="IPR012967">
    <property type="entry name" value="COMT_dimerisation"/>
</dbReference>
<evidence type="ECO:0000313" key="7">
    <source>
        <dbReference type="EMBL" id="KGF73250.1"/>
    </source>
</evidence>
<organism evidence="7 8">
    <name type="scientific">Neosynechococcus sphagnicola sy1</name>
    <dbReference type="NCBI Taxonomy" id="1497020"/>
    <lineage>
        <taxon>Bacteria</taxon>
        <taxon>Bacillati</taxon>
        <taxon>Cyanobacteriota</taxon>
        <taxon>Cyanophyceae</taxon>
        <taxon>Neosynechococcales</taxon>
        <taxon>Neosynechococcaceae</taxon>
        <taxon>Neosynechococcus</taxon>
    </lineage>
</organism>
<dbReference type="OrthoDB" id="7418600at2"/>
<dbReference type="GO" id="GO:0032259">
    <property type="term" value="P:methylation"/>
    <property type="evidence" value="ECO:0007669"/>
    <property type="project" value="UniProtKB-KW"/>
</dbReference>
<dbReference type="GO" id="GO:0046983">
    <property type="term" value="F:protein dimerization activity"/>
    <property type="evidence" value="ECO:0007669"/>
    <property type="project" value="InterPro"/>
</dbReference>
<evidence type="ECO:0000256" key="3">
    <source>
        <dbReference type="ARBA" id="ARBA00022691"/>
    </source>
</evidence>
<dbReference type="InterPro" id="IPR036388">
    <property type="entry name" value="WH-like_DNA-bd_sf"/>
</dbReference>
<dbReference type="Proteomes" id="UP000030170">
    <property type="component" value="Unassembled WGS sequence"/>
</dbReference>
<dbReference type="GO" id="GO:0008171">
    <property type="term" value="F:O-methyltransferase activity"/>
    <property type="evidence" value="ECO:0007669"/>
    <property type="project" value="InterPro"/>
</dbReference>
<dbReference type="InterPro" id="IPR036390">
    <property type="entry name" value="WH_DNA-bd_sf"/>
</dbReference>
<dbReference type="Pfam" id="PF08100">
    <property type="entry name" value="Dimerisation"/>
    <property type="match status" value="1"/>
</dbReference>
<evidence type="ECO:0000256" key="1">
    <source>
        <dbReference type="ARBA" id="ARBA00022603"/>
    </source>
</evidence>
<dbReference type="PIRSF" id="PIRSF005739">
    <property type="entry name" value="O-mtase"/>
    <property type="match status" value="1"/>
</dbReference>
<proteinExistence type="predicted"/>
<dbReference type="Gene3D" id="1.10.10.10">
    <property type="entry name" value="Winged helix-like DNA-binding domain superfamily/Winged helix DNA-binding domain"/>
    <property type="match status" value="1"/>
</dbReference>
<evidence type="ECO:0000313" key="8">
    <source>
        <dbReference type="Proteomes" id="UP000030170"/>
    </source>
</evidence>
<evidence type="ECO:0000256" key="4">
    <source>
        <dbReference type="PIRSR" id="PIRSR005739-1"/>
    </source>
</evidence>
<feature type="active site" description="Proton acceptor" evidence="4">
    <location>
        <position position="246"/>
    </location>
</feature>
<dbReference type="STRING" id="1497020.DO97_01080"/>